<feature type="compositionally biased region" description="Low complexity" evidence="1">
    <location>
        <begin position="312"/>
        <end position="330"/>
    </location>
</feature>
<feature type="transmembrane region" description="Helical" evidence="2">
    <location>
        <begin position="546"/>
        <end position="567"/>
    </location>
</feature>
<feature type="region of interest" description="Disordered" evidence="1">
    <location>
        <begin position="603"/>
        <end position="644"/>
    </location>
</feature>
<evidence type="ECO:0000256" key="1">
    <source>
        <dbReference type="SAM" id="MobiDB-lite"/>
    </source>
</evidence>
<keyword evidence="2" id="KW-1133">Transmembrane helix</keyword>
<feature type="region of interest" description="Disordered" evidence="1">
    <location>
        <begin position="11"/>
        <end position="41"/>
    </location>
</feature>
<sequence length="683" mass="75524">MTPQLLNQYLATSSSAQSQNNGFNYRPSPFESTSASSTSTAPNLYNGGPNFNAGGYNPVNNGYYPGNGFNGLQGGNPYASNYGTGFNLAPYGNGLGNYRGGYQSGNTGPIYDSPSGYSGGAGIFNGGYGTGTGAGYGVGTGSAPAYGSADYGSTFFLSNPAAGAGYTDNNYGPKSYAGPNHDQSYGNSQTSDQYKYNMINDLTQQVQNLEGVIKGLNQGGSYYNGNSYDDKASIIRLDRRIQELKGVINGLNKPGYPQQGPYEQSQYRQNQPPQNAPPQPSTSSQASQKPNYAPQPLPSTPQHSYRPPPPAAQTSSSTAAASTAPPYQQPKHSTMEDRNMNLLRNIMFNEDKRRKRQIGPGQNKQFGFGEDPLTKLAEQFKKFFDENLGLNAQQQQRSSNELPQERSSALDGLQKKLDSLKIQLGSHNPYLSDVYSNVAPAYGLEDNFKKSFPLQTFENKKVDFLSETIVKILDIGLKLLPSIFSKLFGKLVVGVGDSYGDYYSPLQNLLQNLGPLGYFPLILVKILESIGQIFKYLKKNHFFKGFLLPAGVLGLVAGAILFLIYFLQQDEPYGYISYEGDKGYYPQYEHKSYDNHYRTTTNPELDRPFENHYRSTTNPELDRPIENYRSIPNTDPKLDNRPNYRAMEPTNNNYFNEKFNSNDNGKFMGHNNVYSRGYYLDNR</sequence>
<proteinExistence type="predicted"/>
<accession>A0A9N9MP47</accession>
<dbReference type="AlphaFoldDB" id="A0A9N9MP47"/>
<name>A0A9N9MP47_9CUCU</name>
<dbReference type="OrthoDB" id="6784856at2759"/>
<reference evidence="3" key="1">
    <citation type="submission" date="2022-01" db="EMBL/GenBank/DDBJ databases">
        <authorList>
            <person name="King R."/>
        </authorList>
    </citation>
    <scope>NUCLEOTIDE SEQUENCE</scope>
</reference>
<feature type="compositionally biased region" description="Low complexity" evidence="1">
    <location>
        <begin position="281"/>
        <end position="290"/>
    </location>
</feature>
<protein>
    <submittedName>
        <fullName evidence="3">Uncharacterized protein</fullName>
    </submittedName>
</protein>
<keyword evidence="2" id="KW-0812">Transmembrane</keyword>
<dbReference type="EMBL" id="OU892280">
    <property type="protein sequence ID" value="CAG9767168.1"/>
    <property type="molecule type" value="Genomic_DNA"/>
</dbReference>
<feature type="compositionally biased region" description="Polar residues" evidence="1">
    <location>
        <begin position="11"/>
        <end position="23"/>
    </location>
</feature>
<organism evidence="3 4">
    <name type="scientific">Ceutorhynchus assimilis</name>
    <name type="common">cabbage seed weevil</name>
    <dbReference type="NCBI Taxonomy" id="467358"/>
    <lineage>
        <taxon>Eukaryota</taxon>
        <taxon>Metazoa</taxon>
        <taxon>Ecdysozoa</taxon>
        <taxon>Arthropoda</taxon>
        <taxon>Hexapoda</taxon>
        <taxon>Insecta</taxon>
        <taxon>Pterygota</taxon>
        <taxon>Neoptera</taxon>
        <taxon>Endopterygota</taxon>
        <taxon>Coleoptera</taxon>
        <taxon>Polyphaga</taxon>
        <taxon>Cucujiformia</taxon>
        <taxon>Curculionidae</taxon>
        <taxon>Ceutorhynchinae</taxon>
        <taxon>Ceutorhynchus</taxon>
    </lineage>
</organism>
<feature type="region of interest" description="Disordered" evidence="1">
    <location>
        <begin position="249"/>
        <end position="337"/>
    </location>
</feature>
<gene>
    <name evidence="3" type="ORF">CEUTPL_LOCUS7735</name>
</gene>
<evidence type="ECO:0000313" key="3">
    <source>
        <dbReference type="EMBL" id="CAG9767168.1"/>
    </source>
</evidence>
<keyword evidence="4" id="KW-1185">Reference proteome</keyword>
<feature type="compositionally biased region" description="Low complexity" evidence="1">
    <location>
        <begin position="32"/>
        <end position="41"/>
    </location>
</feature>
<keyword evidence="2" id="KW-0472">Membrane</keyword>
<evidence type="ECO:0000256" key="2">
    <source>
        <dbReference type="SAM" id="Phobius"/>
    </source>
</evidence>
<dbReference type="Proteomes" id="UP001152799">
    <property type="component" value="Chromosome 4"/>
</dbReference>
<feature type="compositionally biased region" description="Basic and acidic residues" evidence="1">
    <location>
        <begin position="604"/>
        <end position="613"/>
    </location>
</feature>
<evidence type="ECO:0000313" key="4">
    <source>
        <dbReference type="Proteomes" id="UP001152799"/>
    </source>
</evidence>